<dbReference type="EMBL" id="JAMZIH010003616">
    <property type="protein sequence ID" value="KAJ1676713.1"/>
    <property type="molecule type" value="Genomic_DNA"/>
</dbReference>
<protein>
    <submittedName>
        <fullName evidence="1">Uncharacterized protein</fullName>
    </submittedName>
</protein>
<proteinExistence type="predicted"/>
<reference evidence="1" key="1">
    <citation type="submission" date="2022-06" db="EMBL/GenBank/DDBJ databases">
        <title>Phylogenomic reconstructions and comparative analyses of Kickxellomycotina fungi.</title>
        <authorList>
            <person name="Reynolds N.K."/>
            <person name="Stajich J.E."/>
            <person name="Barry K."/>
            <person name="Grigoriev I.V."/>
            <person name="Crous P."/>
            <person name="Smith M.E."/>
        </authorList>
    </citation>
    <scope>NUCLEOTIDE SEQUENCE</scope>
    <source>
        <strain evidence="1">RSA 2271</strain>
    </source>
</reference>
<evidence type="ECO:0000313" key="1">
    <source>
        <dbReference type="EMBL" id="KAJ1676713.1"/>
    </source>
</evidence>
<name>A0ACC1HLQ4_9FUNG</name>
<sequence>MLQGRVVNERKRDHEYRQQLYTIQSEIKGAHTIPLVAPNRRFTRSAKFRLHIFIEPQHRGEGDDDEGEDRTQHSQYTSSPKVRRFEPDVVYHYYLFSDMIVECTAVMDGDITLKRTYRLTNRVLAASLTPNRCLRVVHENGVIYLQGGAMDMVNWMNDINRRLYS</sequence>
<dbReference type="Proteomes" id="UP001145114">
    <property type="component" value="Unassembled WGS sequence"/>
</dbReference>
<evidence type="ECO:0000313" key="2">
    <source>
        <dbReference type="Proteomes" id="UP001145114"/>
    </source>
</evidence>
<organism evidence="1 2">
    <name type="scientific">Spiromyces aspiralis</name>
    <dbReference type="NCBI Taxonomy" id="68401"/>
    <lineage>
        <taxon>Eukaryota</taxon>
        <taxon>Fungi</taxon>
        <taxon>Fungi incertae sedis</taxon>
        <taxon>Zoopagomycota</taxon>
        <taxon>Kickxellomycotina</taxon>
        <taxon>Kickxellomycetes</taxon>
        <taxon>Kickxellales</taxon>
        <taxon>Kickxellaceae</taxon>
        <taxon>Spiromyces</taxon>
    </lineage>
</organism>
<keyword evidence="2" id="KW-1185">Reference proteome</keyword>
<gene>
    <name evidence="1" type="ORF">EV182_007636</name>
</gene>
<comment type="caution">
    <text evidence="1">The sequence shown here is derived from an EMBL/GenBank/DDBJ whole genome shotgun (WGS) entry which is preliminary data.</text>
</comment>
<accession>A0ACC1HLQ4</accession>